<dbReference type="SUPFAM" id="SSF52266">
    <property type="entry name" value="SGNH hydrolase"/>
    <property type="match status" value="1"/>
</dbReference>
<feature type="transmembrane region" description="Helical" evidence="2">
    <location>
        <begin position="80"/>
        <end position="100"/>
    </location>
</feature>
<dbReference type="STRING" id="1296120.A0A1B9GMC9"/>
<evidence type="ECO:0000313" key="3">
    <source>
        <dbReference type="EMBL" id="OCF32158.1"/>
    </source>
</evidence>
<dbReference type="Gene3D" id="3.40.50.1110">
    <property type="entry name" value="SGNH hydrolase"/>
    <property type="match status" value="1"/>
</dbReference>
<dbReference type="OrthoDB" id="544608at2759"/>
<sequence>MGASRDSDDDLELLSYGRAQPAAGSSSSRPLLSNDNEHSHPSSSSPPPISPSRRRHLRNASSTGWLHRRHPTLYLVLKRWWKPCTAILIPFVLLFLYALIHPHVKGLPPLPKVHITTGSTSALGDYDDYDFDSPIPGKEVVYQEKIVEGCSCGITDEGKRLCKVYHEEGLRNSRLVQGTGARMRRVLQKAREGESLKIGVLGGSVSACHGVHPSADYPQGDPAGPGCYTTLLKKWFQTTFPDAEHELMNGAIGGMDSSYYAFCGTHHIATDTDLIVLEFDVNDQADLLYQAFFDQLLRALSEFQTQPAILILGAWSPQVAQDQGYGDPQIVHAPISLYYDVPYVSMKRLMFNHYLRYPKSTAESFFQPDMVHPKARGHRILADLLIAYLESELCMLTHYGLPIVPSISNTISTSDPFSSLVDIPFPLDTLHLVDPITPPEGWESTFEQKPIDALADESRHFVLPSTPYSVPPVGIFTPLRDVVDPRQADPTSGQHITGLVQPELFCADANDKEHPMKPTSSEGWESFVWNGEKHYWVSSTPGSRIRVEIKVNAGRVAVYYFRSQHYNLGDARCWVDDNEKGAVHLSGYWTKQYNVAVVAYIDEKVTPGDHYVTCEVAQTTSHPTNPNAHHFRLTAIMAT</sequence>
<dbReference type="EMBL" id="KI669510">
    <property type="protein sequence ID" value="OCF32158.1"/>
    <property type="molecule type" value="Genomic_DNA"/>
</dbReference>
<name>A0A1B9GMC9_9TREE</name>
<dbReference type="PANTHER" id="PTHR34407">
    <property type="entry name" value="EXPRESSED PROTEIN"/>
    <property type="match status" value="1"/>
</dbReference>
<keyword evidence="2" id="KW-0812">Transmembrane</keyword>
<proteinExistence type="predicted"/>
<evidence type="ECO:0000256" key="2">
    <source>
        <dbReference type="SAM" id="Phobius"/>
    </source>
</evidence>
<reference evidence="4" key="2">
    <citation type="submission" date="2013-12" db="EMBL/GenBank/DDBJ databases">
        <title>Evolution of pathogenesis and genome organization in the Tremellales.</title>
        <authorList>
            <person name="Cuomo C."/>
            <person name="Litvintseva A."/>
            <person name="Heitman J."/>
            <person name="Chen Y."/>
            <person name="Sun S."/>
            <person name="Springer D."/>
            <person name="Dromer F."/>
            <person name="Young S."/>
            <person name="Zeng Q."/>
            <person name="Chapman S."/>
            <person name="Gujja S."/>
            <person name="Saif S."/>
            <person name="Birren B."/>
        </authorList>
    </citation>
    <scope>NUCLEOTIDE SEQUENCE [LARGE SCALE GENOMIC DNA]</scope>
    <source>
        <strain evidence="4">BCC8398</strain>
    </source>
</reference>
<evidence type="ECO:0000256" key="1">
    <source>
        <dbReference type="SAM" id="MobiDB-lite"/>
    </source>
</evidence>
<feature type="region of interest" description="Disordered" evidence="1">
    <location>
        <begin position="1"/>
        <end position="57"/>
    </location>
</feature>
<evidence type="ECO:0008006" key="5">
    <source>
        <dbReference type="Google" id="ProtNLM"/>
    </source>
</evidence>
<dbReference type="CDD" id="cd00229">
    <property type="entry name" value="SGNH_hydrolase"/>
    <property type="match status" value="1"/>
</dbReference>
<protein>
    <recommendedName>
        <fullName evidence="5">SGNH hydrolase-type esterase domain-containing protein</fullName>
    </recommendedName>
</protein>
<accession>A0A1B9GMC9</accession>
<dbReference type="InterPro" id="IPR036514">
    <property type="entry name" value="SGNH_hydro_sf"/>
</dbReference>
<dbReference type="Proteomes" id="UP000092666">
    <property type="component" value="Unassembled WGS sequence"/>
</dbReference>
<gene>
    <name evidence="3" type="ORF">I316_06072</name>
</gene>
<organism evidence="3 4">
    <name type="scientific">Kwoniella heveanensis BCC8398</name>
    <dbReference type="NCBI Taxonomy" id="1296120"/>
    <lineage>
        <taxon>Eukaryota</taxon>
        <taxon>Fungi</taxon>
        <taxon>Dikarya</taxon>
        <taxon>Basidiomycota</taxon>
        <taxon>Agaricomycotina</taxon>
        <taxon>Tremellomycetes</taxon>
        <taxon>Tremellales</taxon>
        <taxon>Cryptococcaceae</taxon>
        <taxon>Kwoniella</taxon>
    </lineage>
</organism>
<keyword evidence="2" id="KW-1133">Transmembrane helix</keyword>
<dbReference type="PANTHER" id="PTHR34407:SF1">
    <property type="entry name" value="SGNH HYDROLASE-TYPE ESTERASE DOMAIN-CONTAINING PROTEIN"/>
    <property type="match status" value="1"/>
</dbReference>
<feature type="compositionally biased region" description="Polar residues" evidence="1">
    <location>
        <begin position="23"/>
        <end position="34"/>
    </location>
</feature>
<reference evidence="3 4" key="1">
    <citation type="submission" date="2013-07" db="EMBL/GenBank/DDBJ databases">
        <title>The Genome Sequence of Cryptococcus heveanensis BCC8398.</title>
        <authorList>
            <consortium name="The Broad Institute Genome Sequencing Platform"/>
            <person name="Cuomo C."/>
            <person name="Litvintseva A."/>
            <person name="Chen Y."/>
            <person name="Heitman J."/>
            <person name="Sun S."/>
            <person name="Springer D."/>
            <person name="Dromer F."/>
            <person name="Young S.K."/>
            <person name="Zeng Q."/>
            <person name="Gargeya S."/>
            <person name="Fitzgerald M."/>
            <person name="Abouelleil A."/>
            <person name="Alvarado L."/>
            <person name="Berlin A.M."/>
            <person name="Chapman S.B."/>
            <person name="Dewar J."/>
            <person name="Goldberg J."/>
            <person name="Griggs A."/>
            <person name="Gujja S."/>
            <person name="Hansen M."/>
            <person name="Howarth C."/>
            <person name="Imamovic A."/>
            <person name="Larimer J."/>
            <person name="McCowan C."/>
            <person name="Murphy C."/>
            <person name="Pearson M."/>
            <person name="Priest M."/>
            <person name="Roberts A."/>
            <person name="Saif S."/>
            <person name="Shea T."/>
            <person name="Sykes S."/>
            <person name="Wortman J."/>
            <person name="Nusbaum C."/>
            <person name="Birren B."/>
        </authorList>
    </citation>
    <scope>NUCLEOTIDE SEQUENCE [LARGE SCALE GENOMIC DNA]</scope>
    <source>
        <strain evidence="3 4">BCC8398</strain>
    </source>
</reference>
<keyword evidence="4" id="KW-1185">Reference proteome</keyword>
<keyword evidence="2" id="KW-0472">Membrane</keyword>
<dbReference type="AlphaFoldDB" id="A0A1B9GMC9"/>
<evidence type="ECO:0000313" key="4">
    <source>
        <dbReference type="Proteomes" id="UP000092666"/>
    </source>
</evidence>